<dbReference type="InterPro" id="IPR027469">
    <property type="entry name" value="Cation_efflux_TMD_sf"/>
</dbReference>
<dbReference type="InterPro" id="IPR058533">
    <property type="entry name" value="Cation_efflux_TM"/>
</dbReference>
<dbReference type="Gene3D" id="1.20.1510.10">
    <property type="entry name" value="Cation efflux protein transmembrane domain"/>
    <property type="match status" value="1"/>
</dbReference>
<accession>A0ABX0WHM6</accession>
<dbReference type="InterPro" id="IPR027470">
    <property type="entry name" value="Cation_efflux_CTD"/>
</dbReference>
<dbReference type="SUPFAM" id="SSF160240">
    <property type="entry name" value="Cation efflux protein cytoplasmic domain-like"/>
    <property type="match status" value="1"/>
</dbReference>
<dbReference type="SUPFAM" id="SSF161111">
    <property type="entry name" value="Cation efflux protein transmembrane domain-like"/>
    <property type="match status" value="1"/>
</dbReference>
<keyword evidence="3" id="KW-0813">Transport</keyword>
<evidence type="ECO:0000256" key="2">
    <source>
        <dbReference type="ARBA" id="ARBA00008114"/>
    </source>
</evidence>
<feature type="domain" description="Cation efflux protein transmembrane" evidence="8">
    <location>
        <begin position="11"/>
        <end position="204"/>
    </location>
</feature>
<dbReference type="Pfam" id="PF01545">
    <property type="entry name" value="Cation_efflux"/>
    <property type="match status" value="1"/>
</dbReference>
<feature type="domain" description="Cation efflux protein cytoplasmic" evidence="9">
    <location>
        <begin position="208"/>
        <end position="285"/>
    </location>
</feature>
<feature type="transmembrane region" description="Helical" evidence="7">
    <location>
        <begin position="9"/>
        <end position="31"/>
    </location>
</feature>
<dbReference type="PANTHER" id="PTHR43840">
    <property type="entry name" value="MITOCHONDRIAL METAL TRANSPORTER 1-RELATED"/>
    <property type="match status" value="1"/>
</dbReference>
<keyword evidence="5 7" id="KW-1133">Transmembrane helix</keyword>
<name>A0ABX0WHM6_9RHOO</name>
<dbReference type="NCBIfam" id="TIGR01297">
    <property type="entry name" value="CDF"/>
    <property type="match status" value="1"/>
</dbReference>
<feature type="transmembrane region" description="Helical" evidence="7">
    <location>
        <begin position="111"/>
        <end position="133"/>
    </location>
</feature>
<sequence>MTTVSLKRFAWLSIAAALATIGLKGWAWLLTGSVGLLSDALESLVNLAGASMALAMLSLAAQPEDRNHTFGHSKAEYFSSAFEGLLIIVAAGAIAYAAIPRLLSPQALEAVDIGLAVSGVATVVNLVVARILLTAGKRYASITLEADGHHLMTDVWTSVGVIVGVGAVALTGWLWLDPLLALVVAGNIVWTGVQLLRRSADGLMDVALPPDERAALAAVLERYRQQGIDFHALRTRQSGARSFVELHVLVPGLWTVQRGHDLLEQIEGDIRAVLPRTSVLTHLEPLDDPAAHDDHGLDA</sequence>
<reference evidence="11" key="1">
    <citation type="submission" date="2020-03" db="EMBL/GenBank/DDBJ databases">
        <title>Whole-genome sequence of the purple nonsulfur bacterium Rhodocyclus tenuis DSM112.</title>
        <authorList>
            <person name="Kyndt J.A."/>
            <person name="Meyer T.E."/>
        </authorList>
    </citation>
    <scope>NUCLEOTIDE SEQUENCE [LARGE SCALE GENOMIC DNA]</scope>
    <source>
        <strain evidence="11">DSM 112</strain>
    </source>
</reference>
<evidence type="ECO:0000256" key="5">
    <source>
        <dbReference type="ARBA" id="ARBA00022989"/>
    </source>
</evidence>
<dbReference type="RefSeq" id="WP_167680915.1">
    <property type="nucleotide sequence ID" value="NZ_JAATWB010000002.1"/>
</dbReference>
<evidence type="ECO:0000313" key="10">
    <source>
        <dbReference type="EMBL" id="NJA88366.1"/>
    </source>
</evidence>
<comment type="caution">
    <text evidence="10">The sequence shown here is derived from an EMBL/GenBank/DDBJ whole genome shotgun (WGS) entry which is preliminary data.</text>
</comment>
<dbReference type="Gene3D" id="3.30.70.1350">
    <property type="entry name" value="Cation efflux protein, cytoplasmic domain"/>
    <property type="match status" value="1"/>
</dbReference>
<dbReference type="PANTHER" id="PTHR43840:SF15">
    <property type="entry name" value="MITOCHONDRIAL METAL TRANSPORTER 1-RELATED"/>
    <property type="match status" value="1"/>
</dbReference>
<keyword evidence="11" id="KW-1185">Reference proteome</keyword>
<comment type="similarity">
    <text evidence="2">Belongs to the cation diffusion facilitator (CDF) transporter (TC 2.A.4) family.</text>
</comment>
<gene>
    <name evidence="10" type="ORF">HCX48_03905</name>
</gene>
<keyword evidence="4 7" id="KW-0812">Transmembrane</keyword>
<evidence type="ECO:0000256" key="7">
    <source>
        <dbReference type="SAM" id="Phobius"/>
    </source>
</evidence>
<evidence type="ECO:0000259" key="8">
    <source>
        <dbReference type="Pfam" id="PF01545"/>
    </source>
</evidence>
<dbReference type="InterPro" id="IPR002524">
    <property type="entry name" value="Cation_efflux"/>
</dbReference>
<proteinExistence type="inferred from homology"/>
<dbReference type="Pfam" id="PF16916">
    <property type="entry name" value="ZT_dimer"/>
    <property type="match status" value="1"/>
</dbReference>
<evidence type="ECO:0000256" key="3">
    <source>
        <dbReference type="ARBA" id="ARBA00022448"/>
    </source>
</evidence>
<feature type="transmembrane region" description="Helical" evidence="7">
    <location>
        <begin position="43"/>
        <end position="61"/>
    </location>
</feature>
<feature type="transmembrane region" description="Helical" evidence="7">
    <location>
        <begin position="81"/>
        <end position="99"/>
    </location>
</feature>
<evidence type="ECO:0000256" key="4">
    <source>
        <dbReference type="ARBA" id="ARBA00022692"/>
    </source>
</evidence>
<comment type="subcellular location">
    <subcellularLocation>
        <location evidence="1">Membrane</location>
        <topology evidence="1">Multi-pass membrane protein</topology>
    </subcellularLocation>
</comment>
<dbReference type="InterPro" id="IPR036837">
    <property type="entry name" value="Cation_efflux_CTD_sf"/>
</dbReference>
<keyword evidence="6 7" id="KW-0472">Membrane</keyword>
<dbReference type="EMBL" id="JAATWB010000002">
    <property type="protein sequence ID" value="NJA88366.1"/>
    <property type="molecule type" value="Genomic_DNA"/>
</dbReference>
<evidence type="ECO:0000256" key="6">
    <source>
        <dbReference type="ARBA" id="ARBA00023136"/>
    </source>
</evidence>
<evidence type="ECO:0000256" key="1">
    <source>
        <dbReference type="ARBA" id="ARBA00004141"/>
    </source>
</evidence>
<feature type="transmembrane region" description="Helical" evidence="7">
    <location>
        <begin position="154"/>
        <end position="173"/>
    </location>
</feature>
<protein>
    <submittedName>
        <fullName evidence="10">Cation transporter</fullName>
    </submittedName>
</protein>
<organism evidence="10 11">
    <name type="scientific">Rhodocyclus gracilis</name>
    <dbReference type="NCBI Taxonomy" id="2929842"/>
    <lineage>
        <taxon>Bacteria</taxon>
        <taxon>Pseudomonadati</taxon>
        <taxon>Pseudomonadota</taxon>
        <taxon>Betaproteobacteria</taxon>
        <taxon>Rhodocyclales</taxon>
        <taxon>Rhodocyclaceae</taxon>
        <taxon>Rhodocyclus</taxon>
    </lineage>
</organism>
<dbReference type="Proteomes" id="UP000720344">
    <property type="component" value="Unassembled WGS sequence"/>
</dbReference>
<evidence type="ECO:0000313" key="11">
    <source>
        <dbReference type="Proteomes" id="UP000720344"/>
    </source>
</evidence>
<evidence type="ECO:0000259" key="9">
    <source>
        <dbReference type="Pfam" id="PF16916"/>
    </source>
</evidence>
<dbReference type="InterPro" id="IPR050291">
    <property type="entry name" value="CDF_Transporter"/>
</dbReference>